<proteinExistence type="predicted"/>
<dbReference type="InterPro" id="IPR029052">
    <property type="entry name" value="Metallo-depent_PP-like"/>
</dbReference>
<dbReference type="PANTHER" id="PTHR22953:SF153">
    <property type="entry name" value="PURPLE ACID PHOSPHATASE"/>
    <property type="match status" value="1"/>
</dbReference>
<evidence type="ECO:0000256" key="1">
    <source>
        <dbReference type="ARBA" id="ARBA00022729"/>
    </source>
</evidence>
<dbReference type="PANTHER" id="PTHR22953">
    <property type="entry name" value="ACID PHOSPHATASE RELATED"/>
    <property type="match status" value="1"/>
</dbReference>
<gene>
    <name evidence="3" type="ORF">HELGO_WM62910</name>
</gene>
<sequence>CTQQNCGETMYFKTAPAHDEAFTFVAGGDSRSIPKGRIRGNVLISKIRPLFIAHGGDYSKDGSKEEWQRWLDEWQQTKSTDGRMYPLIVTHGNHENRDTEMLNKLFDVPNVDVYSKINFSFLSLYTLNTELEPSVGYYDMVSKEKWNKYKKWDEQTKWLKETLEKDNKKWKVASYHRPLRPHKKSKKEGRLRYLDWSPLFYKYGIQLAIESDSHLVKYTKPLKPDLFGEEGFVVDNNKGTTFIGEGSWGAPTRKNNDDKSWTLASDSFWQFKLITAMPEKLEIRTVKFGDEKEKYNPHEVKELRQEEQDTQPTIIPKNLDLWETKVGKVLTLKRKNLL</sequence>
<feature type="domain" description="Calcineurin-like phosphoesterase" evidence="2">
    <location>
        <begin position="45"/>
        <end position="214"/>
    </location>
</feature>
<evidence type="ECO:0000259" key="2">
    <source>
        <dbReference type="Pfam" id="PF00149"/>
    </source>
</evidence>
<dbReference type="InterPro" id="IPR004843">
    <property type="entry name" value="Calcineurin-like_PHP"/>
</dbReference>
<dbReference type="SUPFAM" id="SSF56300">
    <property type="entry name" value="Metallo-dependent phosphatases"/>
    <property type="match status" value="1"/>
</dbReference>
<protein>
    <recommendedName>
        <fullName evidence="2">Calcineurin-like phosphoesterase domain-containing protein</fullName>
    </recommendedName>
</protein>
<dbReference type="GO" id="GO:0003993">
    <property type="term" value="F:acid phosphatase activity"/>
    <property type="evidence" value="ECO:0007669"/>
    <property type="project" value="InterPro"/>
</dbReference>
<name>A0A6S6UBA7_9BACT</name>
<dbReference type="Gene3D" id="3.60.21.10">
    <property type="match status" value="1"/>
</dbReference>
<keyword evidence="1" id="KW-0732">Signal</keyword>
<evidence type="ECO:0000313" key="3">
    <source>
        <dbReference type="EMBL" id="CAA6827611.1"/>
    </source>
</evidence>
<dbReference type="EMBL" id="CACVAS010000154">
    <property type="protein sequence ID" value="CAA6827611.1"/>
    <property type="molecule type" value="Genomic_DNA"/>
</dbReference>
<reference evidence="3" key="1">
    <citation type="submission" date="2020-01" db="EMBL/GenBank/DDBJ databases">
        <authorList>
            <person name="Meier V. D."/>
            <person name="Meier V D."/>
        </authorList>
    </citation>
    <scope>NUCLEOTIDE SEQUENCE</scope>
    <source>
        <strain evidence="3">HLG_WM_MAG_01</strain>
    </source>
</reference>
<organism evidence="3">
    <name type="scientific">uncultured Sulfurovum sp</name>
    <dbReference type="NCBI Taxonomy" id="269237"/>
    <lineage>
        <taxon>Bacteria</taxon>
        <taxon>Pseudomonadati</taxon>
        <taxon>Campylobacterota</taxon>
        <taxon>Epsilonproteobacteria</taxon>
        <taxon>Campylobacterales</taxon>
        <taxon>Sulfurovaceae</taxon>
        <taxon>Sulfurovum</taxon>
        <taxon>environmental samples</taxon>
    </lineage>
</organism>
<dbReference type="InterPro" id="IPR039331">
    <property type="entry name" value="PAPs-like"/>
</dbReference>
<dbReference type="Pfam" id="PF00149">
    <property type="entry name" value="Metallophos"/>
    <property type="match status" value="1"/>
</dbReference>
<feature type="non-terminal residue" evidence="3">
    <location>
        <position position="1"/>
    </location>
</feature>
<dbReference type="AlphaFoldDB" id="A0A6S6UBA7"/>
<accession>A0A6S6UBA7</accession>